<protein>
    <submittedName>
        <fullName evidence="2">Uncharacterized protein</fullName>
    </submittedName>
</protein>
<keyword evidence="3" id="KW-1185">Reference proteome</keyword>
<name>A0AAP0PF18_9MAGN</name>
<feature type="region of interest" description="Disordered" evidence="1">
    <location>
        <begin position="26"/>
        <end position="47"/>
    </location>
</feature>
<sequence length="104" mass="10961">MRDGEQLLPSLGPSVDVHVQARGAGCLPRSAGARERSVDHGSGSSLRRGDFGCHPCHLPRGRGASWWGPASVGGVGHDILAALIDGASPRYHPPFWCSSHSSHF</sequence>
<proteinExistence type="predicted"/>
<evidence type="ECO:0000313" key="3">
    <source>
        <dbReference type="Proteomes" id="UP001419268"/>
    </source>
</evidence>
<accession>A0AAP0PF18</accession>
<evidence type="ECO:0000256" key="1">
    <source>
        <dbReference type="SAM" id="MobiDB-lite"/>
    </source>
</evidence>
<dbReference type="EMBL" id="JBBNAG010000004">
    <property type="protein sequence ID" value="KAK9140589.1"/>
    <property type="molecule type" value="Genomic_DNA"/>
</dbReference>
<organism evidence="2 3">
    <name type="scientific">Stephania cephalantha</name>
    <dbReference type="NCBI Taxonomy" id="152367"/>
    <lineage>
        <taxon>Eukaryota</taxon>
        <taxon>Viridiplantae</taxon>
        <taxon>Streptophyta</taxon>
        <taxon>Embryophyta</taxon>
        <taxon>Tracheophyta</taxon>
        <taxon>Spermatophyta</taxon>
        <taxon>Magnoliopsida</taxon>
        <taxon>Ranunculales</taxon>
        <taxon>Menispermaceae</taxon>
        <taxon>Menispermoideae</taxon>
        <taxon>Cissampelideae</taxon>
        <taxon>Stephania</taxon>
    </lineage>
</organism>
<dbReference type="Proteomes" id="UP001419268">
    <property type="component" value="Unassembled WGS sequence"/>
</dbReference>
<evidence type="ECO:0000313" key="2">
    <source>
        <dbReference type="EMBL" id="KAK9140589.1"/>
    </source>
</evidence>
<dbReference type="AlphaFoldDB" id="A0AAP0PF18"/>
<gene>
    <name evidence="2" type="ORF">Scep_010270</name>
</gene>
<reference evidence="2 3" key="1">
    <citation type="submission" date="2024-01" db="EMBL/GenBank/DDBJ databases">
        <title>Genome assemblies of Stephania.</title>
        <authorList>
            <person name="Yang L."/>
        </authorList>
    </citation>
    <scope>NUCLEOTIDE SEQUENCE [LARGE SCALE GENOMIC DNA]</scope>
    <source>
        <strain evidence="2">JXDWG</strain>
        <tissue evidence="2">Leaf</tissue>
    </source>
</reference>
<comment type="caution">
    <text evidence="2">The sequence shown here is derived from an EMBL/GenBank/DDBJ whole genome shotgun (WGS) entry which is preliminary data.</text>
</comment>